<dbReference type="PANTHER" id="PTHR33202:SF7">
    <property type="entry name" value="FERRIC UPTAKE REGULATION PROTEIN"/>
    <property type="match status" value="1"/>
</dbReference>
<reference evidence="9 10" key="1">
    <citation type="submission" date="2016-11" db="EMBL/GenBank/DDBJ databases">
        <authorList>
            <person name="Jaros S."/>
            <person name="Januszkiewicz K."/>
            <person name="Wedrychowicz H."/>
        </authorList>
    </citation>
    <scope>NUCLEOTIDE SEQUENCE [LARGE SCALE GENOMIC DNA]</scope>
    <source>
        <strain evidence="9 10">DSM 10068</strain>
    </source>
</reference>
<evidence type="ECO:0000313" key="10">
    <source>
        <dbReference type="Proteomes" id="UP000183995"/>
    </source>
</evidence>
<dbReference type="PANTHER" id="PTHR33202">
    <property type="entry name" value="ZINC UPTAKE REGULATION PROTEIN"/>
    <property type="match status" value="1"/>
</dbReference>
<dbReference type="GO" id="GO:0045892">
    <property type="term" value="P:negative regulation of DNA-templated transcription"/>
    <property type="evidence" value="ECO:0007669"/>
    <property type="project" value="TreeGrafter"/>
</dbReference>
<dbReference type="EMBL" id="FQXV01000020">
    <property type="protein sequence ID" value="SHI23374.1"/>
    <property type="molecule type" value="Genomic_DNA"/>
</dbReference>
<dbReference type="GO" id="GO:1900376">
    <property type="term" value="P:regulation of secondary metabolite biosynthetic process"/>
    <property type="evidence" value="ECO:0007669"/>
    <property type="project" value="TreeGrafter"/>
</dbReference>
<name>A0A1M5ZGR8_9FIRM</name>
<keyword evidence="3 7" id="KW-0862">Zinc</keyword>
<evidence type="ECO:0000256" key="3">
    <source>
        <dbReference type="ARBA" id="ARBA00022833"/>
    </source>
</evidence>
<dbReference type="RefSeq" id="WP_073082866.1">
    <property type="nucleotide sequence ID" value="NZ_FQXV01000020.1"/>
</dbReference>
<keyword evidence="10" id="KW-1185">Reference proteome</keyword>
<evidence type="ECO:0000256" key="6">
    <source>
        <dbReference type="ARBA" id="ARBA00023163"/>
    </source>
</evidence>
<dbReference type="SUPFAM" id="SSF46785">
    <property type="entry name" value="Winged helix' DNA-binding domain"/>
    <property type="match status" value="1"/>
</dbReference>
<feature type="binding site" evidence="7">
    <location>
        <position position="131"/>
    </location>
    <ligand>
        <name>Zn(2+)</name>
        <dbReference type="ChEBI" id="CHEBI:29105"/>
    </ligand>
</feature>
<feature type="binding site" evidence="8">
    <location>
        <position position="120"/>
    </location>
    <ligand>
        <name>Fe cation</name>
        <dbReference type="ChEBI" id="CHEBI:24875"/>
    </ligand>
</feature>
<dbReference type="Proteomes" id="UP000183995">
    <property type="component" value="Unassembled WGS sequence"/>
</dbReference>
<comment type="cofactor">
    <cofactor evidence="7">
        <name>Zn(2+)</name>
        <dbReference type="ChEBI" id="CHEBI:29105"/>
    </cofactor>
    <text evidence="7">Binds 1 zinc ion per subunit.</text>
</comment>
<evidence type="ECO:0000256" key="1">
    <source>
        <dbReference type="ARBA" id="ARBA00007957"/>
    </source>
</evidence>
<dbReference type="Gene3D" id="1.10.10.10">
    <property type="entry name" value="Winged helix-like DNA-binding domain superfamily/Winged helix DNA-binding domain"/>
    <property type="match status" value="1"/>
</dbReference>
<gene>
    <name evidence="9" type="ORF">SAMN02745823_03710</name>
</gene>
<keyword evidence="7" id="KW-0479">Metal-binding</keyword>
<accession>A0A1M5ZGR8</accession>
<dbReference type="GO" id="GO:0003700">
    <property type="term" value="F:DNA-binding transcription factor activity"/>
    <property type="evidence" value="ECO:0007669"/>
    <property type="project" value="InterPro"/>
</dbReference>
<organism evidence="9 10">
    <name type="scientific">Sporobacter termitidis DSM 10068</name>
    <dbReference type="NCBI Taxonomy" id="1123282"/>
    <lineage>
        <taxon>Bacteria</taxon>
        <taxon>Bacillati</taxon>
        <taxon>Bacillota</taxon>
        <taxon>Clostridia</taxon>
        <taxon>Eubacteriales</taxon>
        <taxon>Oscillospiraceae</taxon>
        <taxon>Sporobacter</taxon>
    </lineage>
</organism>
<dbReference type="AlphaFoldDB" id="A0A1M5ZGR8"/>
<feature type="binding site" evidence="7">
    <location>
        <position position="93"/>
    </location>
    <ligand>
        <name>Zn(2+)</name>
        <dbReference type="ChEBI" id="CHEBI:29105"/>
    </ligand>
</feature>
<dbReference type="CDD" id="cd07153">
    <property type="entry name" value="Fur_like"/>
    <property type="match status" value="1"/>
</dbReference>
<comment type="cofactor">
    <cofactor evidence="8">
        <name>Mn(2+)</name>
        <dbReference type="ChEBI" id="CHEBI:29035"/>
    </cofactor>
    <cofactor evidence="8">
        <name>Fe(2+)</name>
        <dbReference type="ChEBI" id="CHEBI:29033"/>
    </cofactor>
    <text evidence="8">Binds 1 Mn(2+) or Fe(2+) ion per subunit.</text>
</comment>
<keyword evidence="4" id="KW-0805">Transcription regulation</keyword>
<evidence type="ECO:0000313" key="9">
    <source>
        <dbReference type="EMBL" id="SHI23374.1"/>
    </source>
</evidence>
<proteinExistence type="inferred from homology"/>
<dbReference type="InterPro" id="IPR036388">
    <property type="entry name" value="WH-like_DNA-bd_sf"/>
</dbReference>
<sequence>MPEIVWPEGLKKTKQRDAVVKILESAEAPLSAPDIYAQIEKDGQAVWLSTVYRILELFTEKGLVTKTPVLDGDMAYYELRRHDHRHYAVCVDCHKIVPIQDCPMTGFEPKISDDFRVLGHRIEMYGYCKDCDKRNKSSKE</sequence>
<dbReference type="InterPro" id="IPR043135">
    <property type="entry name" value="Fur_C"/>
</dbReference>
<dbReference type="GO" id="GO:0000976">
    <property type="term" value="F:transcription cis-regulatory region binding"/>
    <property type="evidence" value="ECO:0007669"/>
    <property type="project" value="TreeGrafter"/>
</dbReference>
<dbReference type="Gene3D" id="3.30.1490.190">
    <property type="match status" value="1"/>
</dbReference>
<dbReference type="InterPro" id="IPR036390">
    <property type="entry name" value="WH_DNA-bd_sf"/>
</dbReference>
<dbReference type="InterPro" id="IPR002481">
    <property type="entry name" value="FUR"/>
</dbReference>
<keyword evidence="6" id="KW-0804">Transcription</keyword>
<evidence type="ECO:0000256" key="5">
    <source>
        <dbReference type="ARBA" id="ARBA00023125"/>
    </source>
</evidence>
<dbReference type="OrthoDB" id="8659436at2"/>
<evidence type="ECO:0000256" key="2">
    <source>
        <dbReference type="ARBA" id="ARBA00022491"/>
    </source>
</evidence>
<protein>
    <submittedName>
        <fullName evidence="9">Fur family transcriptional regulator, ferric uptake regulator</fullName>
    </submittedName>
</protein>
<keyword evidence="2" id="KW-0678">Repressor</keyword>
<keyword evidence="8" id="KW-0408">Iron</keyword>
<feature type="binding site" evidence="7">
    <location>
        <position position="128"/>
    </location>
    <ligand>
        <name>Zn(2+)</name>
        <dbReference type="ChEBI" id="CHEBI:29105"/>
    </ligand>
</feature>
<evidence type="ECO:0000256" key="4">
    <source>
        <dbReference type="ARBA" id="ARBA00023015"/>
    </source>
</evidence>
<feature type="binding site" evidence="7">
    <location>
        <position position="90"/>
    </location>
    <ligand>
        <name>Zn(2+)</name>
        <dbReference type="ChEBI" id="CHEBI:29105"/>
    </ligand>
</feature>
<feature type="binding site" evidence="8">
    <location>
        <position position="84"/>
    </location>
    <ligand>
        <name>Fe cation</name>
        <dbReference type="ChEBI" id="CHEBI:24875"/>
    </ligand>
</feature>
<evidence type="ECO:0000256" key="8">
    <source>
        <dbReference type="PIRSR" id="PIRSR602481-2"/>
    </source>
</evidence>
<keyword evidence="5" id="KW-0238">DNA-binding</keyword>
<dbReference type="Pfam" id="PF01475">
    <property type="entry name" value="FUR"/>
    <property type="match status" value="1"/>
</dbReference>
<dbReference type="STRING" id="1123282.SAMN02745823_03710"/>
<comment type="similarity">
    <text evidence="1">Belongs to the Fur family.</text>
</comment>
<dbReference type="GO" id="GO:0008270">
    <property type="term" value="F:zinc ion binding"/>
    <property type="evidence" value="ECO:0007669"/>
    <property type="project" value="TreeGrafter"/>
</dbReference>
<evidence type="ECO:0000256" key="7">
    <source>
        <dbReference type="PIRSR" id="PIRSR602481-1"/>
    </source>
</evidence>